<feature type="region of interest" description="Disordered" evidence="1">
    <location>
        <begin position="1"/>
        <end position="27"/>
    </location>
</feature>
<keyword evidence="2" id="KW-0808">Transferase</keyword>
<dbReference type="PANTHER" id="PTHR33067:SF9">
    <property type="entry name" value="RNA-DIRECTED DNA POLYMERASE"/>
    <property type="match status" value="1"/>
</dbReference>
<dbReference type="EMBL" id="BKCJ010000155">
    <property type="protein sequence ID" value="GEU30420.1"/>
    <property type="molecule type" value="Genomic_DNA"/>
</dbReference>
<keyword evidence="2" id="KW-0695">RNA-directed DNA polymerase</keyword>
<organism evidence="2">
    <name type="scientific">Tanacetum cinerariifolium</name>
    <name type="common">Dalmatian daisy</name>
    <name type="synonym">Chrysanthemum cinerariifolium</name>
    <dbReference type="NCBI Taxonomy" id="118510"/>
    <lineage>
        <taxon>Eukaryota</taxon>
        <taxon>Viridiplantae</taxon>
        <taxon>Streptophyta</taxon>
        <taxon>Embryophyta</taxon>
        <taxon>Tracheophyta</taxon>
        <taxon>Spermatophyta</taxon>
        <taxon>Magnoliopsida</taxon>
        <taxon>eudicotyledons</taxon>
        <taxon>Gunneridae</taxon>
        <taxon>Pentapetalae</taxon>
        <taxon>asterids</taxon>
        <taxon>campanulids</taxon>
        <taxon>Asterales</taxon>
        <taxon>Asteraceae</taxon>
        <taxon>Asteroideae</taxon>
        <taxon>Anthemideae</taxon>
        <taxon>Anthemidinae</taxon>
        <taxon>Tanacetum</taxon>
    </lineage>
</organism>
<accession>A0A6L2J1E3</accession>
<protein>
    <submittedName>
        <fullName evidence="2">Reverse transcriptase domain-containing protein</fullName>
    </submittedName>
</protein>
<dbReference type="GO" id="GO:0003964">
    <property type="term" value="F:RNA-directed DNA polymerase activity"/>
    <property type="evidence" value="ECO:0007669"/>
    <property type="project" value="UniProtKB-KW"/>
</dbReference>
<dbReference type="PANTHER" id="PTHR33067">
    <property type="entry name" value="RNA-DIRECTED DNA POLYMERASE-RELATED"/>
    <property type="match status" value="1"/>
</dbReference>
<name>A0A6L2J1E3_TANCI</name>
<proteinExistence type="predicted"/>
<reference evidence="2" key="1">
    <citation type="journal article" date="2019" name="Sci. Rep.">
        <title>Draft genome of Tanacetum cinerariifolium, the natural source of mosquito coil.</title>
        <authorList>
            <person name="Yamashiro T."/>
            <person name="Shiraishi A."/>
            <person name="Satake H."/>
            <person name="Nakayama K."/>
        </authorList>
    </citation>
    <scope>NUCLEOTIDE SEQUENCE</scope>
</reference>
<comment type="caution">
    <text evidence="2">The sequence shown here is derived from an EMBL/GenBank/DDBJ whole genome shotgun (WGS) entry which is preliminary data.</text>
</comment>
<dbReference type="InterPro" id="IPR021109">
    <property type="entry name" value="Peptidase_aspartic_dom_sf"/>
</dbReference>
<dbReference type="AlphaFoldDB" id="A0A6L2J1E3"/>
<feature type="region of interest" description="Disordered" evidence="1">
    <location>
        <begin position="42"/>
        <end position="97"/>
    </location>
</feature>
<gene>
    <name evidence="2" type="ORF">Tci_002398</name>
</gene>
<sequence>MNNLQPKFDNFQKNQQGFQKKFEQKQDDFQNQMMNFMQNLYNNKPSSLSSLPSNTIPNPKGEAKAITTRSGMTYKEPPIPPPGVEEQEPTEETTDTELLSTKDIQPPVVQVQVQVQEDKPIEKPSVVIPKAKANLPYPSRLIKEKICEKDDILAAKFMEIFRDLHFELSFADALVHMPKFAPMFKKLLNNKNKLIELTKTSLNENCSVVVLKKLPDKLGDPGRFLIPCDFSEFDNCLALADLGASINLMPLSIWKKLKLPTLNDTKMVLELTDRTISKPTGVAENVFVKFGKFYFPADFVVLDFIADSRVPLIFRRPFLSIAHAIINVHEREIIIRQYQQSLTIQCGDIPSIKKVEQINKIDFINAGGIDFESEEIEIFLNDDSIPFGIEDSPFNIDEDILFLESLLREDPIPPHPIILNQTKLPIEEPKHSFKMGYEHFNTNLVTKDVAESSTKNLIPIPYECKVASGNGEERIKREHADYINRIEMLFTINPRPHHLMNDNINVESFSSLPIPIQKSDPRQEEIDVVAVTNDVLPPSVENEDSDKEVDVVDNLRIDNFIQNSEHEYSESEDSDFDNPPVPLPPPEPPDKEFDFGNEISVVRSVIVKFKCINARVKFEVFNDENDVLSYFMFDKEFSFLFAESEDTIFDPGISD</sequence>
<feature type="compositionally biased region" description="Low complexity" evidence="1">
    <location>
        <begin position="7"/>
        <end position="19"/>
    </location>
</feature>
<feature type="compositionally biased region" description="Acidic residues" evidence="1">
    <location>
        <begin position="85"/>
        <end position="95"/>
    </location>
</feature>
<feature type="compositionally biased region" description="Low complexity" evidence="1">
    <location>
        <begin position="42"/>
        <end position="59"/>
    </location>
</feature>
<evidence type="ECO:0000256" key="1">
    <source>
        <dbReference type="SAM" id="MobiDB-lite"/>
    </source>
</evidence>
<dbReference type="CDD" id="cd00303">
    <property type="entry name" value="retropepsin_like"/>
    <property type="match status" value="1"/>
</dbReference>
<dbReference type="Gene3D" id="2.40.70.10">
    <property type="entry name" value="Acid Proteases"/>
    <property type="match status" value="1"/>
</dbReference>
<keyword evidence="2" id="KW-0548">Nucleotidyltransferase</keyword>
<feature type="region of interest" description="Disordered" evidence="1">
    <location>
        <begin position="564"/>
        <end position="591"/>
    </location>
</feature>
<evidence type="ECO:0000313" key="2">
    <source>
        <dbReference type="EMBL" id="GEU30420.1"/>
    </source>
</evidence>